<gene>
    <name evidence="1" type="ORF">LR48_Vigan252s005000</name>
</gene>
<evidence type="ECO:0000313" key="1">
    <source>
        <dbReference type="EMBL" id="KOM26338.1"/>
    </source>
</evidence>
<dbReference type="EMBL" id="KQ258313">
    <property type="protein sequence ID" value="KOM26338.1"/>
    <property type="molecule type" value="Genomic_DNA"/>
</dbReference>
<dbReference type="Gramene" id="KOM26338">
    <property type="protein sequence ID" value="KOM26338"/>
    <property type="gene ID" value="LR48_Vigan252s005000"/>
</dbReference>
<proteinExistence type="predicted"/>
<dbReference type="Proteomes" id="UP000053144">
    <property type="component" value="Unassembled WGS sequence"/>
</dbReference>
<organism evidence="1 2">
    <name type="scientific">Phaseolus angularis</name>
    <name type="common">Azuki bean</name>
    <name type="synonym">Vigna angularis</name>
    <dbReference type="NCBI Taxonomy" id="3914"/>
    <lineage>
        <taxon>Eukaryota</taxon>
        <taxon>Viridiplantae</taxon>
        <taxon>Streptophyta</taxon>
        <taxon>Embryophyta</taxon>
        <taxon>Tracheophyta</taxon>
        <taxon>Spermatophyta</taxon>
        <taxon>Magnoliopsida</taxon>
        <taxon>eudicotyledons</taxon>
        <taxon>Gunneridae</taxon>
        <taxon>Pentapetalae</taxon>
        <taxon>rosids</taxon>
        <taxon>fabids</taxon>
        <taxon>Fabales</taxon>
        <taxon>Fabaceae</taxon>
        <taxon>Papilionoideae</taxon>
        <taxon>50 kb inversion clade</taxon>
        <taxon>NPAAA clade</taxon>
        <taxon>indigoferoid/millettioid clade</taxon>
        <taxon>Phaseoleae</taxon>
        <taxon>Vigna</taxon>
    </lineage>
</organism>
<sequence length="126" mass="14783">MKFLEFLVELDRERKTRVIATNAMSKLQVSLNKLKTLDHEDINKHNEFDYLQDDIVREKDEVMKELEETVKERDTLRSKIRSSSDMLVTGMEKKLVMVSEKSTKVTSKTVEAKEMLAIKEREESNC</sequence>
<name>A0A0L9T6Y4_PHAAN</name>
<accession>A0A0L9T6Y4</accession>
<dbReference type="AlphaFoldDB" id="A0A0L9T6Y4"/>
<evidence type="ECO:0000313" key="2">
    <source>
        <dbReference type="Proteomes" id="UP000053144"/>
    </source>
</evidence>
<dbReference type="OMA" id="EDINKHN"/>
<protein>
    <submittedName>
        <fullName evidence="1">Uncharacterized protein</fullName>
    </submittedName>
</protein>
<reference evidence="2" key="1">
    <citation type="journal article" date="2015" name="Proc. Natl. Acad. Sci. U.S.A.">
        <title>Genome sequencing of adzuki bean (Vigna angularis) provides insight into high starch and low fat accumulation and domestication.</title>
        <authorList>
            <person name="Yang K."/>
            <person name="Tian Z."/>
            <person name="Chen C."/>
            <person name="Luo L."/>
            <person name="Zhao B."/>
            <person name="Wang Z."/>
            <person name="Yu L."/>
            <person name="Li Y."/>
            <person name="Sun Y."/>
            <person name="Li W."/>
            <person name="Chen Y."/>
            <person name="Li Y."/>
            <person name="Zhang Y."/>
            <person name="Ai D."/>
            <person name="Zhao J."/>
            <person name="Shang C."/>
            <person name="Ma Y."/>
            <person name="Wu B."/>
            <person name="Wang M."/>
            <person name="Gao L."/>
            <person name="Sun D."/>
            <person name="Zhang P."/>
            <person name="Guo F."/>
            <person name="Wang W."/>
            <person name="Li Y."/>
            <person name="Wang J."/>
            <person name="Varshney R.K."/>
            <person name="Wang J."/>
            <person name="Ling H.Q."/>
            <person name="Wan P."/>
        </authorList>
    </citation>
    <scope>NUCLEOTIDE SEQUENCE</scope>
    <source>
        <strain evidence="2">cv. Jingnong 6</strain>
    </source>
</reference>